<protein>
    <submittedName>
        <fullName evidence="3">Uncharacterized protein</fullName>
    </submittedName>
</protein>
<evidence type="ECO:0000313" key="3">
    <source>
        <dbReference type="EMBL" id="PPK64235.1"/>
    </source>
</evidence>
<dbReference type="AlphaFoldDB" id="A0A2S6GGB6"/>
<feature type="transmembrane region" description="Helical" evidence="2">
    <location>
        <begin position="88"/>
        <end position="110"/>
    </location>
</feature>
<evidence type="ECO:0000256" key="1">
    <source>
        <dbReference type="SAM" id="MobiDB-lite"/>
    </source>
</evidence>
<comment type="caution">
    <text evidence="3">The sequence shown here is derived from an EMBL/GenBank/DDBJ whole genome shotgun (WGS) entry which is preliminary data.</text>
</comment>
<feature type="transmembrane region" description="Helical" evidence="2">
    <location>
        <begin position="60"/>
        <end position="82"/>
    </location>
</feature>
<feature type="compositionally biased region" description="Polar residues" evidence="1">
    <location>
        <begin position="1"/>
        <end position="11"/>
    </location>
</feature>
<sequence length="121" mass="12677">MSEQAGTQPSADSGDEKKAVEPSTNPTTAGERRPALHESVAAMHKEAVSSDAKARRTQSLLHTIFGWLGVIIAGLVAAGFLAQGNVPGLPWVLSGVVAAAAAVGLVRKVVRWFKGKGHRKR</sequence>
<dbReference type="RefSeq" id="WP_146108276.1">
    <property type="nucleotide sequence ID" value="NZ_CP154825.1"/>
</dbReference>
<evidence type="ECO:0000256" key="2">
    <source>
        <dbReference type="SAM" id="Phobius"/>
    </source>
</evidence>
<name>A0A2S6GGB6_9PSEU</name>
<organism evidence="3 4">
    <name type="scientific">Actinokineospora auranticolor</name>
    <dbReference type="NCBI Taxonomy" id="155976"/>
    <lineage>
        <taxon>Bacteria</taxon>
        <taxon>Bacillati</taxon>
        <taxon>Actinomycetota</taxon>
        <taxon>Actinomycetes</taxon>
        <taxon>Pseudonocardiales</taxon>
        <taxon>Pseudonocardiaceae</taxon>
        <taxon>Actinokineospora</taxon>
    </lineage>
</organism>
<gene>
    <name evidence="3" type="ORF">CLV40_12199</name>
</gene>
<feature type="compositionally biased region" description="Basic and acidic residues" evidence="1">
    <location>
        <begin position="43"/>
        <end position="52"/>
    </location>
</feature>
<accession>A0A2S6GGB6</accession>
<keyword evidence="2" id="KW-1133">Transmembrane helix</keyword>
<feature type="region of interest" description="Disordered" evidence="1">
    <location>
        <begin position="1"/>
        <end position="52"/>
    </location>
</feature>
<keyword evidence="2" id="KW-0812">Transmembrane</keyword>
<dbReference type="EMBL" id="PTIX01000021">
    <property type="protein sequence ID" value="PPK64235.1"/>
    <property type="molecule type" value="Genomic_DNA"/>
</dbReference>
<keyword evidence="2" id="KW-0472">Membrane</keyword>
<dbReference type="Proteomes" id="UP000239203">
    <property type="component" value="Unassembled WGS sequence"/>
</dbReference>
<reference evidence="3 4" key="1">
    <citation type="submission" date="2018-02" db="EMBL/GenBank/DDBJ databases">
        <title>Genomic Encyclopedia of Archaeal and Bacterial Type Strains, Phase II (KMG-II): from individual species to whole genera.</title>
        <authorList>
            <person name="Goeker M."/>
        </authorList>
    </citation>
    <scope>NUCLEOTIDE SEQUENCE [LARGE SCALE GENOMIC DNA]</scope>
    <source>
        <strain evidence="3 4">YU 961-1</strain>
    </source>
</reference>
<proteinExistence type="predicted"/>
<keyword evidence="4" id="KW-1185">Reference proteome</keyword>
<evidence type="ECO:0000313" key="4">
    <source>
        <dbReference type="Proteomes" id="UP000239203"/>
    </source>
</evidence>